<comment type="subcellular location">
    <subcellularLocation>
        <location evidence="1">Membrane</location>
        <topology evidence="1">Multi-pass membrane protein</topology>
    </subcellularLocation>
</comment>
<evidence type="ECO:0000259" key="8">
    <source>
        <dbReference type="Pfam" id="PF13962"/>
    </source>
</evidence>
<dbReference type="PANTHER" id="PTHR24186:SF56">
    <property type="entry name" value="PGG DOMAIN-CONTAINING PROTEIN"/>
    <property type="match status" value="1"/>
</dbReference>
<sequence>MVNSCIPIGVRRNWFKYFQYEEEKDTPSDIRNILLIIFTLVAAVTFQAGISPPGGVWQEGEKAGRAIYASQKPAYYVFLIFNTLAFSNSILVILSLTHKFPFNFEIWVATISMAVTYGSAVFAVSPGNSVRFRYVLITAAGPFVLRISGSVFGLLLRKYAPQHSEITLEPGYYLILHIYYLYPSVSQLVQVAT</sequence>
<evidence type="ECO:0000256" key="6">
    <source>
        <dbReference type="ARBA" id="ARBA00023136"/>
    </source>
</evidence>
<keyword evidence="10" id="KW-1185">Reference proteome</keyword>
<evidence type="ECO:0000256" key="2">
    <source>
        <dbReference type="ARBA" id="ARBA00022692"/>
    </source>
</evidence>
<evidence type="ECO:0000313" key="10">
    <source>
        <dbReference type="Proteomes" id="UP001341840"/>
    </source>
</evidence>
<evidence type="ECO:0000256" key="1">
    <source>
        <dbReference type="ARBA" id="ARBA00004141"/>
    </source>
</evidence>
<feature type="domain" description="PGG" evidence="8">
    <location>
        <begin position="29"/>
        <end position="122"/>
    </location>
</feature>
<protein>
    <recommendedName>
        <fullName evidence="8">PGG domain-containing protein</fullName>
    </recommendedName>
</protein>
<evidence type="ECO:0000256" key="3">
    <source>
        <dbReference type="ARBA" id="ARBA00022737"/>
    </source>
</evidence>
<keyword evidence="2 7" id="KW-0812">Transmembrane</keyword>
<evidence type="ECO:0000256" key="5">
    <source>
        <dbReference type="ARBA" id="ARBA00023043"/>
    </source>
</evidence>
<evidence type="ECO:0000256" key="4">
    <source>
        <dbReference type="ARBA" id="ARBA00022989"/>
    </source>
</evidence>
<proteinExistence type="predicted"/>
<dbReference type="PANTHER" id="PTHR24186">
    <property type="entry name" value="PROTEIN PHOSPHATASE 1 REGULATORY SUBUNIT"/>
    <property type="match status" value="1"/>
</dbReference>
<feature type="transmembrane region" description="Helical" evidence="7">
    <location>
        <begin position="106"/>
        <end position="126"/>
    </location>
</feature>
<feature type="transmembrane region" description="Helical" evidence="7">
    <location>
        <begin position="74"/>
        <end position="94"/>
    </location>
</feature>
<keyword evidence="6 7" id="KW-0472">Membrane</keyword>
<dbReference type="Proteomes" id="UP001341840">
    <property type="component" value="Unassembled WGS sequence"/>
</dbReference>
<dbReference type="Pfam" id="PF13962">
    <property type="entry name" value="PGG"/>
    <property type="match status" value="1"/>
</dbReference>
<feature type="transmembrane region" description="Helical" evidence="7">
    <location>
        <begin position="33"/>
        <end position="54"/>
    </location>
</feature>
<organism evidence="9 10">
    <name type="scientific">Stylosanthes scabra</name>
    <dbReference type="NCBI Taxonomy" id="79078"/>
    <lineage>
        <taxon>Eukaryota</taxon>
        <taxon>Viridiplantae</taxon>
        <taxon>Streptophyta</taxon>
        <taxon>Embryophyta</taxon>
        <taxon>Tracheophyta</taxon>
        <taxon>Spermatophyta</taxon>
        <taxon>Magnoliopsida</taxon>
        <taxon>eudicotyledons</taxon>
        <taxon>Gunneridae</taxon>
        <taxon>Pentapetalae</taxon>
        <taxon>rosids</taxon>
        <taxon>fabids</taxon>
        <taxon>Fabales</taxon>
        <taxon>Fabaceae</taxon>
        <taxon>Papilionoideae</taxon>
        <taxon>50 kb inversion clade</taxon>
        <taxon>dalbergioids sensu lato</taxon>
        <taxon>Dalbergieae</taxon>
        <taxon>Pterocarpus clade</taxon>
        <taxon>Stylosanthes</taxon>
    </lineage>
</organism>
<keyword evidence="5" id="KW-0040">ANK repeat</keyword>
<feature type="transmembrane region" description="Helical" evidence="7">
    <location>
        <begin position="132"/>
        <end position="156"/>
    </location>
</feature>
<name>A0ABU6YHH2_9FABA</name>
<dbReference type="EMBL" id="JASCZI010241984">
    <property type="protein sequence ID" value="MED6208871.1"/>
    <property type="molecule type" value="Genomic_DNA"/>
</dbReference>
<keyword evidence="3" id="KW-0677">Repeat</keyword>
<keyword evidence="4 7" id="KW-1133">Transmembrane helix</keyword>
<evidence type="ECO:0000313" key="9">
    <source>
        <dbReference type="EMBL" id="MED6208871.1"/>
    </source>
</evidence>
<dbReference type="InterPro" id="IPR026961">
    <property type="entry name" value="PGG_dom"/>
</dbReference>
<evidence type="ECO:0000256" key="7">
    <source>
        <dbReference type="SAM" id="Phobius"/>
    </source>
</evidence>
<comment type="caution">
    <text evidence="9">The sequence shown here is derived from an EMBL/GenBank/DDBJ whole genome shotgun (WGS) entry which is preliminary data.</text>
</comment>
<accession>A0ABU6YHH2</accession>
<reference evidence="9 10" key="1">
    <citation type="journal article" date="2023" name="Plants (Basel)">
        <title>Bridging the Gap: Combining Genomics and Transcriptomics Approaches to Understand Stylosanthes scabra, an Orphan Legume from the Brazilian Caatinga.</title>
        <authorList>
            <person name="Ferreira-Neto J.R.C."/>
            <person name="da Silva M.D."/>
            <person name="Binneck E."/>
            <person name="de Melo N.F."/>
            <person name="da Silva R.H."/>
            <person name="de Melo A.L.T.M."/>
            <person name="Pandolfi V."/>
            <person name="Bustamante F.O."/>
            <person name="Brasileiro-Vidal A.C."/>
            <person name="Benko-Iseppon A.M."/>
        </authorList>
    </citation>
    <scope>NUCLEOTIDE SEQUENCE [LARGE SCALE GENOMIC DNA]</scope>
    <source>
        <tissue evidence="9">Leaves</tissue>
    </source>
</reference>
<gene>
    <name evidence="9" type="ORF">PIB30_049211</name>
</gene>